<evidence type="ECO:0000256" key="11">
    <source>
        <dbReference type="ARBA" id="ARBA00049534"/>
    </source>
</evidence>
<keyword evidence="8 12" id="KW-0368">Histidine biosynthesis</keyword>
<evidence type="ECO:0000256" key="13">
    <source>
        <dbReference type="PIRSR" id="PIRSR000495-1"/>
    </source>
</evidence>
<dbReference type="HOGENOM" id="CLU_071837_2_2_9"/>
<evidence type="ECO:0000256" key="8">
    <source>
        <dbReference type="ARBA" id="ARBA00023102"/>
    </source>
</evidence>
<keyword evidence="7 12" id="KW-0315">Glutamine amidotransferase</keyword>
<feature type="active site" evidence="12 13">
    <location>
        <position position="182"/>
    </location>
</feature>
<protein>
    <recommendedName>
        <fullName evidence="12">Imidazole glycerol phosphate synthase subunit HisH</fullName>
        <ecNumber evidence="12">4.3.2.10</ecNumber>
    </recommendedName>
    <alternativeName>
        <fullName evidence="12">IGP synthase glutaminase subunit</fullName>
        <ecNumber evidence="12">3.5.1.2</ecNumber>
    </alternativeName>
    <alternativeName>
        <fullName evidence="12">IGP synthase subunit HisH</fullName>
    </alternativeName>
    <alternativeName>
        <fullName evidence="12">ImGP synthase subunit HisH</fullName>
        <shortName evidence="12">IGPS subunit HisH</shortName>
    </alternativeName>
</protein>
<keyword evidence="6 12" id="KW-0378">Hydrolase</keyword>
<dbReference type="InterPro" id="IPR010139">
    <property type="entry name" value="Imidazole-glycPsynth_HisH"/>
</dbReference>
<gene>
    <name evidence="12" type="primary">hisH</name>
    <name evidence="15" type="ordered locus">Mahau_0267</name>
</gene>
<evidence type="ECO:0000256" key="6">
    <source>
        <dbReference type="ARBA" id="ARBA00022801"/>
    </source>
</evidence>
<comment type="pathway">
    <text evidence="2 12">Amino-acid biosynthesis; L-histidine biosynthesis; L-histidine from 5-phospho-alpha-D-ribose 1-diphosphate: step 5/9.</text>
</comment>
<evidence type="ECO:0000256" key="12">
    <source>
        <dbReference type="HAMAP-Rule" id="MF_00278"/>
    </source>
</evidence>
<keyword evidence="15" id="KW-0328">Glycosyltransferase</keyword>
<dbReference type="SUPFAM" id="SSF52317">
    <property type="entry name" value="Class I glutamine amidotransferase-like"/>
    <property type="match status" value="1"/>
</dbReference>
<dbReference type="PROSITE" id="PS51273">
    <property type="entry name" value="GATASE_TYPE_1"/>
    <property type="match status" value="1"/>
</dbReference>
<dbReference type="PIRSF" id="PIRSF000495">
    <property type="entry name" value="Amidotransf_hisH"/>
    <property type="match status" value="1"/>
</dbReference>
<comment type="catalytic activity">
    <reaction evidence="10 12">
        <text>5-[(5-phospho-1-deoxy-D-ribulos-1-ylimino)methylamino]-1-(5-phospho-beta-D-ribosyl)imidazole-4-carboxamide + L-glutamine = D-erythro-1-(imidazol-4-yl)glycerol 3-phosphate + 5-amino-1-(5-phospho-beta-D-ribosyl)imidazole-4-carboxamide + L-glutamate + H(+)</text>
        <dbReference type="Rhea" id="RHEA:24793"/>
        <dbReference type="ChEBI" id="CHEBI:15378"/>
        <dbReference type="ChEBI" id="CHEBI:29985"/>
        <dbReference type="ChEBI" id="CHEBI:58278"/>
        <dbReference type="ChEBI" id="CHEBI:58359"/>
        <dbReference type="ChEBI" id="CHEBI:58475"/>
        <dbReference type="ChEBI" id="CHEBI:58525"/>
        <dbReference type="EC" id="4.3.2.10"/>
    </reaction>
</comment>
<evidence type="ECO:0000256" key="3">
    <source>
        <dbReference type="ARBA" id="ARBA00011152"/>
    </source>
</evidence>
<dbReference type="GO" id="GO:0000107">
    <property type="term" value="F:imidazoleglycerol-phosphate synthase activity"/>
    <property type="evidence" value="ECO:0007669"/>
    <property type="project" value="UniProtKB-UniRule"/>
</dbReference>
<evidence type="ECO:0000256" key="7">
    <source>
        <dbReference type="ARBA" id="ARBA00022962"/>
    </source>
</evidence>
<dbReference type="InterPro" id="IPR029062">
    <property type="entry name" value="Class_I_gatase-like"/>
</dbReference>
<feature type="active site" evidence="12 13">
    <location>
        <position position="180"/>
    </location>
</feature>
<keyword evidence="4 12" id="KW-0963">Cytoplasm</keyword>
<name>F3ZX35_MAHA5</name>
<dbReference type="PANTHER" id="PTHR42701:SF1">
    <property type="entry name" value="IMIDAZOLE GLYCEROL PHOSPHATE SYNTHASE SUBUNIT HISH"/>
    <property type="match status" value="1"/>
</dbReference>
<dbReference type="KEGG" id="mas:Mahau_0267"/>
<evidence type="ECO:0000256" key="10">
    <source>
        <dbReference type="ARBA" id="ARBA00047838"/>
    </source>
</evidence>
<keyword evidence="15" id="KW-0808">Transferase</keyword>
<comment type="subcellular location">
    <subcellularLocation>
        <location evidence="1 12">Cytoplasm</location>
    </subcellularLocation>
</comment>
<dbReference type="AlphaFoldDB" id="F3ZX35"/>
<dbReference type="STRING" id="697281.Mahau_0267"/>
<dbReference type="UniPathway" id="UPA00031">
    <property type="reaction ID" value="UER00010"/>
</dbReference>
<dbReference type="Proteomes" id="UP000008457">
    <property type="component" value="Chromosome"/>
</dbReference>
<dbReference type="MEROPS" id="C26.965"/>
<organism evidence="15 16">
    <name type="scientific">Mahella australiensis (strain DSM 15567 / CIP 107919 / 50-1 BON)</name>
    <dbReference type="NCBI Taxonomy" id="697281"/>
    <lineage>
        <taxon>Bacteria</taxon>
        <taxon>Bacillati</taxon>
        <taxon>Bacillota</taxon>
        <taxon>Clostridia</taxon>
        <taxon>Thermoanaerobacterales</taxon>
        <taxon>Thermoanaerobacterales Family IV. Incertae Sedis</taxon>
        <taxon>Mahella</taxon>
    </lineage>
</organism>
<evidence type="ECO:0000259" key="14">
    <source>
        <dbReference type="Pfam" id="PF00117"/>
    </source>
</evidence>
<dbReference type="PANTHER" id="PTHR42701">
    <property type="entry name" value="IMIDAZOLE GLYCEROL PHOSPHATE SYNTHASE SUBUNIT HISH"/>
    <property type="match status" value="1"/>
</dbReference>
<sequence length="200" mass="21852">MIAVIDYGMGNLRSVEKAFQYIGFDAVITDDPAAIAEADKAVLPGVGAFADAMSTLIDRGLDKAIYSFINSGKPFLGICLGLQLLMDTSYESGVYKGLGIFKGTVEHIPPGLKVPHMGWNDLEHKEDALFNGLSRHPYVYFVHSYYVNPIDASIVTATAHYGIDMPVAVHKDNIFAVQFHPEKSSSVGLNILRNFGRLEV</sequence>
<dbReference type="EC" id="4.3.2.10" evidence="12"/>
<dbReference type="eggNOG" id="COG0118">
    <property type="taxonomic scope" value="Bacteria"/>
</dbReference>
<evidence type="ECO:0000256" key="9">
    <source>
        <dbReference type="ARBA" id="ARBA00023239"/>
    </source>
</evidence>
<comment type="catalytic activity">
    <reaction evidence="11 12">
        <text>L-glutamine + H2O = L-glutamate + NH4(+)</text>
        <dbReference type="Rhea" id="RHEA:15889"/>
        <dbReference type="ChEBI" id="CHEBI:15377"/>
        <dbReference type="ChEBI" id="CHEBI:28938"/>
        <dbReference type="ChEBI" id="CHEBI:29985"/>
        <dbReference type="ChEBI" id="CHEBI:58359"/>
        <dbReference type="EC" id="3.5.1.2"/>
    </reaction>
</comment>
<keyword evidence="5 12" id="KW-0028">Amino-acid biosynthesis</keyword>
<evidence type="ECO:0000313" key="15">
    <source>
        <dbReference type="EMBL" id="AEE95484.1"/>
    </source>
</evidence>
<dbReference type="GO" id="GO:0000105">
    <property type="term" value="P:L-histidine biosynthetic process"/>
    <property type="evidence" value="ECO:0007669"/>
    <property type="project" value="UniProtKB-UniRule"/>
</dbReference>
<reference evidence="16" key="1">
    <citation type="submission" date="2010-11" db="EMBL/GenBank/DDBJ databases">
        <title>The complete genome of Mahella australiensis DSM 15567.</title>
        <authorList>
            <consortium name="US DOE Joint Genome Institute (JGI-PGF)"/>
            <person name="Lucas S."/>
            <person name="Copeland A."/>
            <person name="Lapidus A."/>
            <person name="Bruce D."/>
            <person name="Goodwin L."/>
            <person name="Pitluck S."/>
            <person name="Kyrpides N."/>
            <person name="Mavromatis K."/>
            <person name="Pagani I."/>
            <person name="Ivanova N."/>
            <person name="Teshima H."/>
            <person name="Brettin T."/>
            <person name="Detter J.C."/>
            <person name="Han C."/>
            <person name="Tapia R."/>
            <person name="Land M."/>
            <person name="Hauser L."/>
            <person name="Markowitz V."/>
            <person name="Cheng J.-F."/>
            <person name="Hugenholtz P."/>
            <person name="Woyke T."/>
            <person name="Wu D."/>
            <person name="Spring S."/>
            <person name="Pukall R."/>
            <person name="Steenblock K."/>
            <person name="Schneider S."/>
            <person name="Klenk H.-P."/>
            <person name="Eisen J.A."/>
        </authorList>
    </citation>
    <scope>NUCLEOTIDE SEQUENCE [LARGE SCALE GENOMIC DNA]</scope>
    <source>
        <strain evidence="16">DSM 15567 / CIP 107919 / 50-1 BON</strain>
    </source>
</reference>
<evidence type="ECO:0000256" key="2">
    <source>
        <dbReference type="ARBA" id="ARBA00005091"/>
    </source>
</evidence>
<comment type="function">
    <text evidence="12">IGPS catalyzes the conversion of PRFAR and glutamine to IGP, AICAR and glutamate. The HisH subunit catalyzes the hydrolysis of glutamine to glutamate and ammonia as part of the synthesis of IGP and AICAR. The resulting ammonia molecule is channeled to the active site of HisF.</text>
</comment>
<dbReference type="GO" id="GO:0004359">
    <property type="term" value="F:glutaminase activity"/>
    <property type="evidence" value="ECO:0007669"/>
    <property type="project" value="UniProtKB-EC"/>
</dbReference>
<dbReference type="Pfam" id="PF00117">
    <property type="entry name" value="GATase"/>
    <property type="match status" value="1"/>
</dbReference>
<keyword evidence="16" id="KW-1185">Reference proteome</keyword>
<dbReference type="Gene3D" id="3.40.50.880">
    <property type="match status" value="1"/>
</dbReference>
<proteinExistence type="inferred from homology"/>
<keyword evidence="9 12" id="KW-0456">Lyase</keyword>
<dbReference type="EC" id="3.5.1.2" evidence="12"/>
<evidence type="ECO:0000256" key="5">
    <source>
        <dbReference type="ARBA" id="ARBA00022605"/>
    </source>
</evidence>
<dbReference type="NCBIfam" id="TIGR01855">
    <property type="entry name" value="IMP_synth_hisH"/>
    <property type="match status" value="1"/>
</dbReference>
<feature type="active site" description="Nucleophile" evidence="12 13">
    <location>
        <position position="79"/>
    </location>
</feature>
<evidence type="ECO:0000256" key="4">
    <source>
        <dbReference type="ARBA" id="ARBA00022490"/>
    </source>
</evidence>
<evidence type="ECO:0000256" key="1">
    <source>
        <dbReference type="ARBA" id="ARBA00004496"/>
    </source>
</evidence>
<evidence type="ECO:0000313" key="16">
    <source>
        <dbReference type="Proteomes" id="UP000008457"/>
    </source>
</evidence>
<dbReference type="InterPro" id="IPR017926">
    <property type="entry name" value="GATASE"/>
</dbReference>
<dbReference type="OrthoDB" id="9807137at2"/>
<dbReference type="HAMAP" id="MF_00278">
    <property type="entry name" value="HisH"/>
    <property type="match status" value="1"/>
</dbReference>
<dbReference type="GO" id="GO:0016829">
    <property type="term" value="F:lyase activity"/>
    <property type="evidence" value="ECO:0007669"/>
    <property type="project" value="UniProtKB-KW"/>
</dbReference>
<dbReference type="EMBL" id="CP002360">
    <property type="protein sequence ID" value="AEE95484.1"/>
    <property type="molecule type" value="Genomic_DNA"/>
</dbReference>
<accession>F3ZX35</accession>
<dbReference type="CDD" id="cd01748">
    <property type="entry name" value="GATase1_IGP_Synthase"/>
    <property type="match status" value="1"/>
</dbReference>
<comment type="subunit">
    <text evidence="3 12">Heterodimer of HisH and HisF.</text>
</comment>
<feature type="domain" description="Glutamine amidotransferase" evidence="14">
    <location>
        <begin position="4"/>
        <end position="195"/>
    </location>
</feature>
<dbReference type="RefSeq" id="WP_013779917.1">
    <property type="nucleotide sequence ID" value="NC_015520.1"/>
</dbReference>
<reference evidence="15 16" key="2">
    <citation type="journal article" date="2011" name="Stand. Genomic Sci.">
        <title>Complete genome sequence of Mahella australiensis type strain (50-1 BON).</title>
        <authorList>
            <person name="Sikorski J."/>
            <person name="Teshima H."/>
            <person name="Nolan M."/>
            <person name="Lucas S."/>
            <person name="Hammon N."/>
            <person name="Deshpande S."/>
            <person name="Cheng J.F."/>
            <person name="Pitluck S."/>
            <person name="Liolios K."/>
            <person name="Pagani I."/>
            <person name="Ivanova N."/>
            <person name="Huntemann M."/>
            <person name="Mavromatis K."/>
            <person name="Ovchinikova G."/>
            <person name="Pati A."/>
            <person name="Tapia R."/>
            <person name="Han C."/>
            <person name="Goodwin L."/>
            <person name="Chen A."/>
            <person name="Palaniappan K."/>
            <person name="Land M."/>
            <person name="Hauser L."/>
            <person name="Ngatchou-Djao O.D."/>
            <person name="Rohde M."/>
            <person name="Pukall R."/>
            <person name="Spring S."/>
            <person name="Abt B."/>
            <person name="Goker M."/>
            <person name="Detter J.C."/>
            <person name="Woyke T."/>
            <person name="Bristow J."/>
            <person name="Markowitz V."/>
            <person name="Hugenholtz P."/>
            <person name="Eisen J.A."/>
            <person name="Kyrpides N.C."/>
            <person name="Klenk H.P."/>
            <person name="Lapidus A."/>
        </authorList>
    </citation>
    <scope>NUCLEOTIDE SEQUENCE [LARGE SCALE GENOMIC DNA]</scope>
    <source>
        <strain evidence="16">DSM 15567 / CIP 107919 / 50-1 BON</strain>
    </source>
</reference>
<dbReference type="GO" id="GO:0005737">
    <property type="term" value="C:cytoplasm"/>
    <property type="evidence" value="ECO:0007669"/>
    <property type="project" value="UniProtKB-SubCell"/>
</dbReference>
<dbReference type="FunFam" id="3.40.50.880:FF:000009">
    <property type="entry name" value="Imidazole glycerol phosphate synthase subunit HisH"/>
    <property type="match status" value="1"/>
</dbReference>